<dbReference type="Proteomes" id="UP000653305">
    <property type="component" value="Unassembled WGS sequence"/>
</dbReference>
<dbReference type="SMART" id="SM00768">
    <property type="entry name" value="X8"/>
    <property type="match status" value="1"/>
</dbReference>
<evidence type="ECO:0000256" key="6">
    <source>
        <dbReference type="ARBA" id="ARBA00023157"/>
    </source>
</evidence>
<evidence type="ECO:0000313" key="11">
    <source>
        <dbReference type="Proteomes" id="UP000653305"/>
    </source>
</evidence>
<protein>
    <submittedName>
        <fullName evidence="10">Glucan endo-1 3-beta-glucosidase 13</fullName>
    </submittedName>
</protein>
<feature type="domain" description="X8" evidence="9">
    <location>
        <begin position="1"/>
        <end position="86"/>
    </location>
</feature>
<evidence type="ECO:0000313" key="10">
    <source>
        <dbReference type="EMBL" id="GFP96972.1"/>
    </source>
</evidence>
<evidence type="ECO:0000256" key="5">
    <source>
        <dbReference type="ARBA" id="ARBA00023136"/>
    </source>
</evidence>
<dbReference type="FunFam" id="1.20.58.1040:FF:000001">
    <property type="entry name" value="Glucan endo-1,3-beta-glucosidase 4"/>
    <property type="match status" value="1"/>
</dbReference>
<dbReference type="GO" id="GO:0009506">
    <property type="term" value="C:plasmodesma"/>
    <property type="evidence" value="ECO:0007669"/>
    <property type="project" value="UniProtKB-ARBA"/>
</dbReference>
<evidence type="ECO:0000256" key="8">
    <source>
        <dbReference type="ARBA" id="ARBA00023288"/>
    </source>
</evidence>
<comment type="caution">
    <text evidence="10">The sequence shown here is derived from an EMBL/GenBank/DDBJ whole genome shotgun (WGS) entry which is preliminary data.</text>
</comment>
<keyword evidence="11" id="KW-1185">Reference proteome</keyword>
<evidence type="ECO:0000256" key="7">
    <source>
        <dbReference type="ARBA" id="ARBA00023180"/>
    </source>
</evidence>
<sequence>MWCIVSGSASAADLQNGLSWACGPMNVDCLAIQPSQPCFEPNSLASHASYAFNSYYQQNGATDIACTFGGAGVRTNKNPSYDNCMYTTFGNNKTVAANSTLSPSTSSSSVQGISVCALGFMLMASFSFL</sequence>
<dbReference type="EMBL" id="BMAC01000465">
    <property type="protein sequence ID" value="GFP96972.1"/>
    <property type="molecule type" value="Genomic_DNA"/>
</dbReference>
<dbReference type="PANTHER" id="PTHR31044:SF36">
    <property type="entry name" value="CARBOHYDRATE-BINDING X8 DOMAIN SUPERFAMILY PROTEIN"/>
    <property type="match status" value="1"/>
</dbReference>
<evidence type="ECO:0000256" key="2">
    <source>
        <dbReference type="ARBA" id="ARBA00022475"/>
    </source>
</evidence>
<dbReference type="OrthoDB" id="417697at2759"/>
<evidence type="ECO:0000256" key="3">
    <source>
        <dbReference type="ARBA" id="ARBA00022622"/>
    </source>
</evidence>
<keyword evidence="7" id="KW-0325">Glycoprotein</keyword>
<dbReference type="Gene3D" id="1.20.58.1040">
    <property type="match status" value="1"/>
</dbReference>
<comment type="subcellular location">
    <subcellularLocation>
        <location evidence="1">Cell membrane</location>
        <topology evidence="1">Lipid-anchor</topology>
        <topology evidence="1">GPI-anchor</topology>
    </subcellularLocation>
</comment>
<keyword evidence="8" id="KW-0449">Lipoprotein</keyword>
<keyword evidence="4" id="KW-0732">Signal</keyword>
<gene>
    <name evidence="10" type="ORF">PHJA_001841300</name>
</gene>
<keyword evidence="6" id="KW-1015">Disulfide bond</keyword>
<dbReference type="PANTHER" id="PTHR31044">
    <property type="entry name" value="BETA-1,3 GLUCANASE"/>
    <property type="match status" value="1"/>
</dbReference>
<evidence type="ECO:0000259" key="9">
    <source>
        <dbReference type="SMART" id="SM00768"/>
    </source>
</evidence>
<keyword evidence="2" id="KW-1003">Cell membrane</keyword>
<name>A0A830CF86_9LAMI</name>
<dbReference type="GO" id="GO:0005886">
    <property type="term" value="C:plasma membrane"/>
    <property type="evidence" value="ECO:0007669"/>
    <property type="project" value="UniProtKB-SubCell"/>
</dbReference>
<keyword evidence="5" id="KW-0472">Membrane</keyword>
<reference evidence="10" key="1">
    <citation type="submission" date="2020-07" db="EMBL/GenBank/DDBJ databases">
        <title>Ethylene signaling mediates host invasion by parasitic plants.</title>
        <authorList>
            <person name="Yoshida S."/>
        </authorList>
    </citation>
    <scope>NUCLEOTIDE SEQUENCE</scope>
    <source>
        <strain evidence="10">Okayama</strain>
    </source>
</reference>
<proteinExistence type="predicted"/>
<dbReference type="Pfam" id="PF07983">
    <property type="entry name" value="X8"/>
    <property type="match status" value="1"/>
</dbReference>
<dbReference type="GO" id="GO:0098552">
    <property type="term" value="C:side of membrane"/>
    <property type="evidence" value="ECO:0007669"/>
    <property type="project" value="UniProtKB-KW"/>
</dbReference>
<dbReference type="InterPro" id="IPR012946">
    <property type="entry name" value="X8"/>
</dbReference>
<organism evidence="10 11">
    <name type="scientific">Phtheirospermum japonicum</name>
    <dbReference type="NCBI Taxonomy" id="374723"/>
    <lineage>
        <taxon>Eukaryota</taxon>
        <taxon>Viridiplantae</taxon>
        <taxon>Streptophyta</taxon>
        <taxon>Embryophyta</taxon>
        <taxon>Tracheophyta</taxon>
        <taxon>Spermatophyta</taxon>
        <taxon>Magnoliopsida</taxon>
        <taxon>eudicotyledons</taxon>
        <taxon>Gunneridae</taxon>
        <taxon>Pentapetalae</taxon>
        <taxon>asterids</taxon>
        <taxon>lamiids</taxon>
        <taxon>Lamiales</taxon>
        <taxon>Orobanchaceae</taxon>
        <taxon>Orobanchaceae incertae sedis</taxon>
        <taxon>Phtheirospermum</taxon>
    </lineage>
</organism>
<accession>A0A830CF86</accession>
<evidence type="ECO:0000256" key="4">
    <source>
        <dbReference type="ARBA" id="ARBA00022729"/>
    </source>
</evidence>
<keyword evidence="3" id="KW-0336">GPI-anchor</keyword>
<evidence type="ECO:0000256" key="1">
    <source>
        <dbReference type="ARBA" id="ARBA00004609"/>
    </source>
</evidence>
<dbReference type="AlphaFoldDB" id="A0A830CF86"/>
<dbReference type="InterPro" id="IPR044788">
    <property type="entry name" value="X8_dom_prot"/>
</dbReference>